<dbReference type="RefSeq" id="WP_199384868.1">
    <property type="nucleotide sequence ID" value="NZ_JAEMHM010000011.1"/>
</dbReference>
<evidence type="ECO:0000313" key="2">
    <source>
        <dbReference type="EMBL" id="MBJ6725980.1"/>
    </source>
</evidence>
<gene>
    <name evidence="2" type="ORF">JFN93_14780</name>
</gene>
<accession>A0A8J7LWM0</accession>
<evidence type="ECO:0008006" key="4">
    <source>
        <dbReference type="Google" id="ProtNLM"/>
    </source>
</evidence>
<evidence type="ECO:0000256" key="1">
    <source>
        <dbReference type="SAM" id="SignalP"/>
    </source>
</evidence>
<protein>
    <recommendedName>
        <fullName evidence="4">Dockerin domain-containing protein</fullName>
    </recommendedName>
</protein>
<dbReference type="Proteomes" id="UP000636888">
    <property type="component" value="Unassembled WGS sequence"/>
</dbReference>
<organism evidence="2 3">
    <name type="scientific">Geomesophilobacter sediminis</name>
    <dbReference type="NCBI Taxonomy" id="2798584"/>
    <lineage>
        <taxon>Bacteria</taxon>
        <taxon>Pseudomonadati</taxon>
        <taxon>Thermodesulfobacteriota</taxon>
        <taxon>Desulfuromonadia</taxon>
        <taxon>Geobacterales</taxon>
        <taxon>Geobacteraceae</taxon>
        <taxon>Geomesophilobacter</taxon>
    </lineage>
</organism>
<sequence length="576" mass="59822">MDTRQIRALTRGTLLGSLALLAALLHPDTSWGWGYDANINTPVFKTMSSVTLTMPQVVSDGAGGAIVAAGANSGPSSHGIYLDRIDAGGNPVASWPAGGVVQVVQGQNNMRSISDGSGGIIMVWQDYRGSATEADLYAQHLDKDGKVVAGWSVDGVAVCTATSDQLNPQLVSDGAGGAIIVWQDLRNGTNFNIYAQHLDANGSVHAGWSANGVAVSTATNNKLNPQLIGDGTGGAIIAWEDNRTGTGSSIYASRIDGNGTIHAGWTADGVAVSQATTELTPQLAADGAGGAFIAWEDFRNDPLHADIYLQRIDGSGAIHDGWGAGGTPVCIATNSQLGVEMVADGAGGVILAWQDLRNGANYDIYAQHMDANGAMHAGWTLNGIPVSQVTSAQLNPQLVSDGAGGAIIVWEDYRSGLIVSPDENMIEVNADIYAQRIAADGHAVWDDNGIAISTPEDDQMNPQIVADGTGGAIIVWQDFRSDTHYDIYAQRVFGNGLVSTYTTLDGIVTPANGKSAPDLADAQRLLKIATGQIAPTANDLAHGDVAPLGSDGMPKGDGKIDIYDVIGILRMTLGLQ</sequence>
<evidence type="ECO:0000313" key="3">
    <source>
        <dbReference type="Proteomes" id="UP000636888"/>
    </source>
</evidence>
<dbReference type="AlphaFoldDB" id="A0A8J7LWM0"/>
<keyword evidence="3" id="KW-1185">Reference proteome</keyword>
<comment type="caution">
    <text evidence="2">The sequence shown here is derived from an EMBL/GenBank/DDBJ whole genome shotgun (WGS) entry which is preliminary data.</text>
</comment>
<dbReference type="EMBL" id="JAEMHM010000011">
    <property type="protein sequence ID" value="MBJ6725980.1"/>
    <property type="molecule type" value="Genomic_DNA"/>
</dbReference>
<proteinExistence type="predicted"/>
<reference evidence="2" key="1">
    <citation type="submission" date="2020-12" db="EMBL/GenBank/DDBJ databases">
        <title>Geomonas sp. Red875, isolated from river sediment.</title>
        <authorList>
            <person name="Xu Z."/>
            <person name="Zhang Z."/>
            <person name="Masuda Y."/>
            <person name="Itoh H."/>
            <person name="Senoo K."/>
        </authorList>
    </citation>
    <scope>NUCLEOTIDE SEQUENCE</scope>
    <source>
        <strain evidence="2">Red875</strain>
    </source>
</reference>
<keyword evidence="1" id="KW-0732">Signal</keyword>
<feature type="chain" id="PRO_5035253004" description="Dockerin domain-containing protein" evidence="1">
    <location>
        <begin position="33"/>
        <end position="576"/>
    </location>
</feature>
<feature type="signal peptide" evidence="1">
    <location>
        <begin position="1"/>
        <end position="32"/>
    </location>
</feature>
<name>A0A8J7LWM0_9BACT</name>